<protein>
    <recommendedName>
        <fullName evidence="3">Prephenate dehydrogenase</fullName>
    </recommendedName>
</protein>
<name>E1SP53_FERBD</name>
<proteinExistence type="predicted"/>
<dbReference type="Proteomes" id="UP000006683">
    <property type="component" value="Chromosome"/>
</dbReference>
<organism evidence="1 2">
    <name type="scientific">Ferrimonas balearica (strain DSM 9799 / CCM 4581 / KCTC 23876 / PAT)</name>
    <dbReference type="NCBI Taxonomy" id="550540"/>
    <lineage>
        <taxon>Bacteria</taxon>
        <taxon>Pseudomonadati</taxon>
        <taxon>Pseudomonadota</taxon>
        <taxon>Gammaproteobacteria</taxon>
        <taxon>Alteromonadales</taxon>
        <taxon>Ferrimonadaceae</taxon>
        <taxon>Ferrimonas</taxon>
    </lineage>
</organism>
<dbReference type="KEGG" id="fbl:Fbal_0488"/>
<sequence>MSFDTVIEQYRQSLQVAYRQSVDADALLDSLQQDGKGQFNAIFRDDAGFTTQASRFVPYVQELAEGLSQFEAEPNAEALPQMVQQLELVLSTLAQLRQQLKG</sequence>
<dbReference type="STRING" id="550540.Fbal_0488"/>
<dbReference type="EMBL" id="CP002209">
    <property type="protein sequence ID" value="ADN74702.1"/>
    <property type="molecule type" value="Genomic_DNA"/>
</dbReference>
<reference evidence="1 2" key="1">
    <citation type="journal article" date="2010" name="Stand. Genomic Sci.">
        <title>Complete genome sequence of Ferrimonas balearica type strain (PAT).</title>
        <authorList>
            <person name="Nolan M."/>
            <person name="Sikorski J."/>
            <person name="Davenport K."/>
            <person name="Lucas S."/>
            <person name="Glavina Del Rio T."/>
            <person name="Tice H."/>
            <person name="Cheng J."/>
            <person name="Goodwin L."/>
            <person name="Pitluck S."/>
            <person name="Liolios K."/>
            <person name="Ivanova N."/>
            <person name="Mavromatis K."/>
            <person name="Ovchinnikova G."/>
            <person name="Pati A."/>
            <person name="Chen A."/>
            <person name="Palaniappan K."/>
            <person name="Land M."/>
            <person name="Hauser L."/>
            <person name="Chang Y."/>
            <person name="Jeffries C."/>
            <person name="Tapia R."/>
            <person name="Brettin T."/>
            <person name="Detter J."/>
            <person name="Han C."/>
            <person name="Yasawong M."/>
            <person name="Rohde M."/>
            <person name="Tindall B."/>
            <person name="Goker M."/>
            <person name="Woyke T."/>
            <person name="Bristow J."/>
            <person name="Eisen J."/>
            <person name="Markowitz V."/>
            <person name="Hugenholtz P."/>
            <person name="Kyrpides N."/>
            <person name="Klenk H."/>
            <person name="Lapidus A."/>
        </authorList>
    </citation>
    <scope>NUCLEOTIDE SEQUENCE [LARGE SCALE GENOMIC DNA]</scope>
    <source>
        <strain evidence="2">DSM 9799 / CCM 4581 / KCTC 23876 / PAT</strain>
    </source>
</reference>
<evidence type="ECO:0000313" key="1">
    <source>
        <dbReference type="EMBL" id="ADN74702.1"/>
    </source>
</evidence>
<dbReference type="OrthoDB" id="7067468at2"/>
<evidence type="ECO:0000313" key="2">
    <source>
        <dbReference type="Proteomes" id="UP000006683"/>
    </source>
</evidence>
<dbReference type="eggNOG" id="ENOG5032Y6W">
    <property type="taxonomic scope" value="Bacteria"/>
</dbReference>
<gene>
    <name evidence="1" type="ordered locus">Fbal_0488</name>
</gene>
<keyword evidence="2" id="KW-1185">Reference proteome</keyword>
<accession>E1SP53</accession>
<dbReference type="RefSeq" id="WP_013344008.1">
    <property type="nucleotide sequence ID" value="NC_014541.1"/>
</dbReference>
<evidence type="ECO:0008006" key="3">
    <source>
        <dbReference type="Google" id="ProtNLM"/>
    </source>
</evidence>
<dbReference type="GeneID" id="67180729"/>
<dbReference type="HOGENOM" id="CLU_161186_0_0_6"/>
<dbReference type="AlphaFoldDB" id="E1SP53"/>